<organism evidence="2 4">
    <name type="scientific">Bacillus thuringiensis</name>
    <dbReference type="NCBI Taxonomy" id="1428"/>
    <lineage>
        <taxon>Bacteria</taxon>
        <taxon>Bacillati</taxon>
        <taxon>Bacillota</taxon>
        <taxon>Bacilli</taxon>
        <taxon>Bacillales</taxon>
        <taxon>Bacillaceae</taxon>
        <taxon>Bacillus</taxon>
        <taxon>Bacillus cereus group</taxon>
    </lineage>
</organism>
<evidence type="ECO:0000313" key="4">
    <source>
        <dbReference type="Proteomes" id="UP000501107"/>
    </source>
</evidence>
<dbReference type="EMBL" id="CP053980">
    <property type="protein sequence ID" value="QKH27520.1"/>
    <property type="molecule type" value="Genomic_DNA"/>
</dbReference>
<dbReference type="KEGG" id="btw:BF38_3941"/>
<proteinExistence type="predicted"/>
<dbReference type="EMBL" id="CP009335">
    <property type="protein sequence ID" value="AJG76559.1"/>
    <property type="molecule type" value="Genomic_DNA"/>
</dbReference>
<accession>A0A0B5NFK9</accession>
<evidence type="ECO:0000313" key="2">
    <source>
        <dbReference type="EMBL" id="QKH27520.1"/>
    </source>
</evidence>
<gene>
    <name evidence="1" type="ORF">BF38_3941</name>
    <name evidence="2" type="ORF">FOC89_27440</name>
</gene>
<evidence type="ECO:0000313" key="1">
    <source>
        <dbReference type="EMBL" id="AJG76559.1"/>
    </source>
</evidence>
<dbReference type="InterPro" id="IPR025144">
    <property type="entry name" value="DUF4085"/>
</dbReference>
<reference evidence="1 3" key="1">
    <citation type="journal article" date="2015" name="Genome Announc.">
        <title>Complete genome sequences for 35 biothreat assay-relevant bacillus species.</title>
        <authorList>
            <person name="Johnson S.L."/>
            <person name="Daligault H.E."/>
            <person name="Davenport K.W."/>
            <person name="Jaissle J."/>
            <person name="Frey K.G."/>
            <person name="Ladner J.T."/>
            <person name="Broomall S.M."/>
            <person name="Bishop-Lilly K.A."/>
            <person name="Bruce D.C."/>
            <person name="Gibbons H.S."/>
            <person name="Coyne S.R."/>
            <person name="Lo C.C."/>
            <person name="Meincke L."/>
            <person name="Munk A.C."/>
            <person name="Koroleva G.I."/>
            <person name="Rosenzweig C.N."/>
            <person name="Palacios G.F."/>
            <person name="Redden C.L."/>
            <person name="Minogue T.D."/>
            <person name="Chain P.S."/>
        </authorList>
    </citation>
    <scope>NUCLEOTIDE SEQUENCE [LARGE SCALE GENOMIC DNA]</scope>
    <source>
        <strain evidence="1 3">HD1011</strain>
    </source>
</reference>
<dbReference type="Pfam" id="PF13315">
    <property type="entry name" value="DUF4085"/>
    <property type="match status" value="1"/>
</dbReference>
<sequence>MKYFNKDWYKEMQVSGFLNFSETVEEWEEMLRESEKIGMDYKQSLREDAEEKKEDLLKFLPKSLHPYIHDNTINSEYPSEKLKKLMLEWTEDYEKRMDDLEQAYKDNYNSIKERLAQNVVQLYEYSLHDSQVTSVERRSKDTIIITLDCSGTFNEFDKLKVTFTGVSKCSIPENFEGAWWLCHEIDLAEDGFELGVLFDCPFEEVMICAKNVLLEIDN</sequence>
<dbReference type="Proteomes" id="UP000031876">
    <property type="component" value="Chromosome"/>
</dbReference>
<dbReference type="Proteomes" id="UP000501107">
    <property type="component" value="Chromosome"/>
</dbReference>
<dbReference type="RefSeq" id="WP_000873333.1">
    <property type="nucleotide sequence ID" value="NZ_CP009335.1"/>
</dbReference>
<reference evidence="2 4" key="2">
    <citation type="submission" date="2020-05" db="EMBL/GenBank/DDBJ databases">
        <title>FDA dAtabase for Regulatory Grade micrObial Sequences (FDA-ARGOS): Supporting development and validation of Infectious Disease Dx tests.</title>
        <authorList>
            <person name="Nelson B."/>
            <person name="Plummer A."/>
            <person name="Tallon L."/>
            <person name="Sadzewicz L."/>
            <person name="Zhao X."/>
            <person name="Vavikolanu K."/>
            <person name="Mehta A."/>
            <person name="Aluvathingal J."/>
            <person name="Nadendla S."/>
            <person name="Myers T."/>
            <person name="Yan Y."/>
            <person name="Sichtig H."/>
        </authorList>
    </citation>
    <scope>NUCLEOTIDE SEQUENCE [LARGE SCALE GENOMIC DNA]</scope>
    <source>
        <strain evidence="2 4">FDAARGOS_795</strain>
    </source>
</reference>
<dbReference type="AlphaFoldDB" id="A0A0B5NFK9"/>
<name>A0A0B5NFK9_BACTU</name>
<evidence type="ECO:0000313" key="3">
    <source>
        <dbReference type="Proteomes" id="UP000031876"/>
    </source>
</evidence>
<protein>
    <submittedName>
        <fullName evidence="2">DUF4085 family protein</fullName>
    </submittedName>
</protein>